<dbReference type="OrthoDB" id="9815356at2"/>
<gene>
    <name evidence="7" type="ORF">E2C06_20290</name>
</gene>
<accession>A0A4R5QCV1</accession>
<evidence type="ECO:0000256" key="4">
    <source>
        <dbReference type="SAM" id="Phobius"/>
    </source>
</evidence>
<dbReference type="Proteomes" id="UP000295096">
    <property type="component" value="Unassembled WGS sequence"/>
</dbReference>
<proteinExistence type="predicted"/>
<feature type="transmembrane region" description="Helical" evidence="4">
    <location>
        <begin position="102"/>
        <end position="127"/>
    </location>
</feature>
<keyword evidence="1 4" id="KW-0812">Transmembrane</keyword>
<dbReference type="PANTHER" id="PTHR42910:SF1">
    <property type="entry name" value="MAJOR FACILITATOR SUPERFAMILY (MFS) PROFILE DOMAIN-CONTAINING PROTEIN"/>
    <property type="match status" value="1"/>
</dbReference>
<dbReference type="SUPFAM" id="SSF103473">
    <property type="entry name" value="MFS general substrate transporter"/>
    <property type="match status" value="1"/>
</dbReference>
<reference evidence="7 8" key="1">
    <citation type="journal article" date="2016" name="J. Microbiol.">
        <title>Dankookia rubra gen. nov., sp. nov., an alphaproteobacterium isolated from sediment of a shallow stream.</title>
        <authorList>
            <person name="Kim W.H."/>
            <person name="Kim D.H."/>
            <person name="Kang K."/>
            <person name="Ahn T.Y."/>
        </authorList>
    </citation>
    <scope>NUCLEOTIDE SEQUENCE [LARGE SCALE GENOMIC DNA]</scope>
    <source>
        <strain evidence="7 8">JCM30602</strain>
    </source>
</reference>
<evidence type="ECO:0000259" key="6">
    <source>
        <dbReference type="PROSITE" id="PS50850"/>
    </source>
</evidence>
<dbReference type="InterPro" id="IPR020846">
    <property type="entry name" value="MFS_dom"/>
</dbReference>
<feature type="transmembrane region" description="Helical" evidence="4">
    <location>
        <begin position="250"/>
        <end position="270"/>
    </location>
</feature>
<dbReference type="RefSeq" id="WP_133290439.1">
    <property type="nucleotide sequence ID" value="NZ_SMSJ01000032.1"/>
</dbReference>
<organism evidence="7 8">
    <name type="scientific">Dankookia rubra</name>
    <dbReference type="NCBI Taxonomy" id="1442381"/>
    <lineage>
        <taxon>Bacteria</taxon>
        <taxon>Pseudomonadati</taxon>
        <taxon>Pseudomonadota</taxon>
        <taxon>Alphaproteobacteria</taxon>
        <taxon>Acetobacterales</taxon>
        <taxon>Roseomonadaceae</taxon>
        <taxon>Dankookia</taxon>
    </lineage>
</organism>
<dbReference type="InterPro" id="IPR011701">
    <property type="entry name" value="MFS"/>
</dbReference>
<feature type="transmembrane region" description="Helical" evidence="4">
    <location>
        <begin position="368"/>
        <end position="386"/>
    </location>
</feature>
<feature type="domain" description="Major facilitator superfamily (MFS) profile" evidence="6">
    <location>
        <begin position="8"/>
        <end position="391"/>
    </location>
</feature>
<feature type="transmembrane region" description="Helical" evidence="4">
    <location>
        <begin position="45"/>
        <end position="66"/>
    </location>
</feature>
<protein>
    <submittedName>
        <fullName evidence="7">MFS transporter</fullName>
    </submittedName>
</protein>
<evidence type="ECO:0000256" key="3">
    <source>
        <dbReference type="ARBA" id="ARBA00023136"/>
    </source>
</evidence>
<feature type="signal peptide" evidence="5">
    <location>
        <begin position="1"/>
        <end position="29"/>
    </location>
</feature>
<feature type="transmembrane region" description="Helical" evidence="4">
    <location>
        <begin position="78"/>
        <end position="96"/>
    </location>
</feature>
<dbReference type="PROSITE" id="PS50850">
    <property type="entry name" value="MFS"/>
    <property type="match status" value="1"/>
</dbReference>
<comment type="caution">
    <text evidence="7">The sequence shown here is derived from an EMBL/GenBank/DDBJ whole genome shotgun (WGS) entry which is preliminary data.</text>
</comment>
<name>A0A4R5QCV1_9PROT</name>
<keyword evidence="2 4" id="KW-1133">Transmembrane helix</keyword>
<dbReference type="GO" id="GO:0022857">
    <property type="term" value="F:transmembrane transporter activity"/>
    <property type="evidence" value="ECO:0007669"/>
    <property type="project" value="InterPro"/>
</dbReference>
<evidence type="ECO:0000256" key="2">
    <source>
        <dbReference type="ARBA" id="ARBA00022989"/>
    </source>
</evidence>
<evidence type="ECO:0000313" key="8">
    <source>
        <dbReference type="Proteomes" id="UP000295096"/>
    </source>
</evidence>
<evidence type="ECO:0000256" key="1">
    <source>
        <dbReference type="ARBA" id="ARBA00022692"/>
    </source>
</evidence>
<dbReference type="EMBL" id="SMSJ01000032">
    <property type="protein sequence ID" value="TDH60716.1"/>
    <property type="molecule type" value="Genomic_DNA"/>
</dbReference>
<dbReference type="InterPro" id="IPR036259">
    <property type="entry name" value="MFS_trans_sf"/>
</dbReference>
<keyword evidence="3 4" id="KW-0472">Membrane</keyword>
<evidence type="ECO:0000256" key="5">
    <source>
        <dbReference type="SAM" id="SignalP"/>
    </source>
</evidence>
<feature type="transmembrane region" description="Helical" evidence="4">
    <location>
        <begin position="276"/>
        <end position="294"/>
    </location>
</feature>
<feature type="transmembrane region" description="Helical" evidence="4">
    <location>
        <begin position="134"/>
        <end position="153"/>
    </location>
</feature>
<dbReference type="PANTHER" id="PTHR42910">
    <property type="entry name" value="TRANSPORTER SCO4007-RELATED"/>
    <property type="match status" value="1"/>
</dbReference>
<dbReference type="Gene3D" id="1.20.1250.20">
    <property type="entry name" value="MFS general substrate transporter like domains"/>
    <property type="match status" value="1"/>
</dbReference>
<dbReference type="Pfam" id="PF07690">
    <property type="entry name" value="MFS_1"/>
    <property type="match status" value="1"/>
</dbReference>
<dbReference type="CDD" id="cd17324">
    <property type="entry name" value="MFS_NepI_like"/>
    <property type="match status" value="1"/>
</dbReference>
<keyword evidence="8" id="KW-1185">Reference proteome</keyword>
<feature type="chain" id="PRO_5021033700" evidence="5">
    <location>
        <begin position="30"/>
        <end position="403"/>
    </location>
</feature>
<feature type="transmembrane region" description="Helical" evidence="4">
    <location>
        <begin position="301"/>
        <end position="318"/>
    </location>
</feature>
<keyword evidence="5" id="KW-0732">Signal</keyword>
<feature type="transmembrane region" description="Helical" evidence="4">
    <location>
        <begin position="165"/>
        <end position="185"/>
    </location>
</feature>
<sequence length="403" mass="41399">MSARPGLGRPLVALLAAACGLSVACITFAEPLLDDIADEFGISHAAVGTITTVTQAGYGLGLIFLVPLGDLVDRRGLVVVHTLLAAAALLAVAQAWSAPVLFAAFTAVGLLAVVTQILVAHAALLAGQSERGRVIGLVTSGVITGILLARVVAGTLADLLGWRAVYLVAAGAMFVVAMLLLALLLPGPRPAVVLTYPQLIRSLVSLFVDVPVLRIRATLASLIFAATAVLWTPLVLPLTKGPFLLTRMQVGLFGLAGAAGAIGAAVAGRLADRGHIQRTTGVGLLLMLAAWLPILLMHRTLAFLAFGALLISFGLQAVHVSNQSLIYATRPDARSRLVAGYMVFYSIGSALGAVASTLVYARAGWPGVCCAGGALSAVAAVFWWLTRHVAPGAVPPRSGDTAP</sequence>
<feature type="transmembrane region" description="Helical" evidence="4">
    <location>
        <begin position="338"/>
        <end position="361"/>
    </location>
</feature>
<dbReference type="AlphaFoldDB" id="A0A4R5QCV1"/>
<evidence type="ECO:0000313" key="7">
    <source>
        <dbReference type="EMBL" id="TDH60716.1"/>
    </source>
</evidence>
<dbReference type="PROSITE" id="PS51257">
    <property type="entry name" value="PROKAR_LIPOPROTEIN"/>
    <property type="match status" value="1"/>
</dbReference>
<feature type="transmembrane region" description="Helical" evidence="4">
    <location>
        <begin position="219"/>
        <end position="238"/>
    </location>
</feature>